<evidence type="ECO:0000256" key="3">
    <source>
        <dbReference type="ARBA" id="ARBA00012071"/>
    </source>
</evidence>
<dbReference type="InterPro" id="IPR003758">
    <property type="entry name" value="LpxK"/>
</dbReference>
<name>A0A932A8W5_9BACT</name>
<comment type="function">
    <text evidence="1 13">Transfers the gamma-phosphate of ATP to the 4'-position of a tetraacyldisaccharide 1-phosphate intermediate (termed DS-1-P) to form tetraacyldisaccharide 1,4'-bis-phosphate (lipid IVA).</text>
</comment>
<evidence type="ECO:0000256" key="10">
    <source>
        <dbReference type="ARBA" id="ARBA00022840"/>
    </source>
</evidence>
<evidence type="ECO:0000256" key="9">
    <source>
        <dbReference type="ARBA" id="ARBA00022777"/>
    </source>
</evidence>
<dbReference type="EMBL" id="JACPNR010000006">
    <property type="protein sequence ID" value="MBI2678211.1"/>
    <property type="molecule type" value="Genomic_DNA"/>
</dbReference>
<dbReference type="NCBIfam" id="TIGR00682">
    <property type="entry name" value="lpxK"/>
    <property type="match status" value="1"/>
</dbReference>
<keyword evidence="9 13" id="KW-0418">Kinase</keyword>
<comment type="caution">
    <text evidence="14">The sequence shown here is derived from an EMBL/GenBank/DDBJ whole genome shotgun (WGS) entry which is preliminary data.</text>
</comment>
<dbReference type="PANTHER" id="PTHR42724">
    <property type="entry name" value="TETRAACYLDISACCHARIDE 4'-KINASE"/>
    <property type="match status" value="1"/>
</dbReference>
<dbReference type="Pfam" id="PF02606">
    <property type="entry name" value="LpxK"/>
    <property type="match status" value="1"/>
</dbReference>
<sequence>MNPFASLYGAVGRARNRLYDSGTLKQRRLERPVVSIGNLSVGGSGKTPFVITLGTLLKQRGVKFDVLSRGYGRSTKGVLVVDPAGSAREFGDEPLLIARSLGVPVVVGESRVEAGEAAEKQFATEMHLLDDGFQHRELARDFDIVLVTPDDARDQLLPAGRLREPLAALARADAVVLMSGAKPEDFPVAGKLIWRARRGIAPKGLPQKAVAFCGIARPQNFLLQLKLAGCEPSAAAAFRDHYHYQERDIADLLELRRQSDAEVFVTTEKDAINLGALLERLQPIAIASVTMQLAEADAALDVMLRVLADRRGPRETIPLP</sequence>
<dbReference type="GO" id="GO:0009029">
    <property type="term" value="F:lipid-A 4'-kinase activity"/>
    <property type="evidence" value="ECO:0007669"/>
    <property type="project" value="UniProtKB-UniRule"/>
</dbReference>
<keyword evidence="5 13" id="KW-0444">Lipid biosynthesis</keyword>
<keyword evidence="10 13" id="KW-0067">ATP-binding</keyword>
<evidence type="ECO:0000256" key="6">
    <source>
        <dbReference type="ARBA" id="ARBA00022556"/>
    </source>
</evidence>
<dbReference type="EC" id="2.7.1.130" evidence="3 13"/>
<gene>
    <name evidence="13 14" type="primary">lpxK</name>
    <name evidence="14" type="ORF">HYX28_05480</name>
</gene>
<dbReference type="PANTHER" id="PTHR42724:SF1">
    <property type="entry name" value="TETRAACYLDISACCHARIDE 4'-KINASE, MITOCHONDRIAL-RELATED"/>
    <property type="match status" value="1"/>
</dbReference>
<dbReference type="Proteomes" id="UP000779809">
    <property type="component" value="Unassembled WGS sequence"/>
</dbReference>
<dbReference type="GO" id="GO:0005524">
    <property type="term" value="F:ATP binding"/>
    <property type="evidence" value="ECO:0007669"/>
    <property type="project" value="UniProtKB-UniRule"/>
</dbReference>
<evidence type="ECO:0000256" key="8">
    <source>
        <dbReference type="ARBA" id="ARBA00022741"/>
    </source>
</evidence>
<dbReference type="GO" id="GO:0005886">
    <property type="term" value="C:plasma membrane"/>
    <property type="evidence" value="ECO:0007669"/>
    <property type="project" value="TreeGrafter"/>
</dbReference>
<dbReference type="InterPro" id="IPR027417">
    <property type="entry name" value="P-loop_NTPase"/>
</dbReference>
<keyword evidence="7 13" id="KW-0808">Transferase</keyword>
<comment type="pathway">
    <text evidence="2 13">Glycolipid biosynthesis; lipid IV(A) biosynthesis; lipid IV(A) from (3R)-3-hydroxytetradecanoyl-[acyl-carrier-protein] and UDP-N-acetyl-alpha-D-glucosamine: step 6/6.</text>
</comment>
<evidence type="ECO:0000256" key="11">
    <source>
        <dbReference type="ARBA" id="ARBA00023098"/>
    </source>
</evidence>
<evidence type="ECO:0000256" key="4">
    <source>
        <dbReference type="ARBA" id="ARBA00016436"/>
    </source>
</evidence>
<dbReference type="HAMAP" id="MF_00409">
    <property type="entry name" value="LpxK"/>
    <property type="match status" value="1"/>
</dbReference>
<dbReference type="AlphaFoldDB" id="A0A932A8W5"/>
<comment type="catalytic activity">
    <reaction evidence="13">
        <text>a lipid A disaccharide + ATP = a lipid IVA + ADP + H(+)</text>
        <dbReference type="Rhea" id="RHEA:67840"/>
        <dbReference type="ChEBI" id="CHEBI:15378"/>
        <dbReference type="ChEBI" id="CHEBI:30616"/>
        <dbReference type="ChEBI" id="CHEBI:176343"/>
        <dbReference type="ChEBI" id="CHEBI:176425"/>
        <dbReference type="ChEBI" id="CHEBI:456216"/>
        <dbReference type="EC" id="2.7.1.130"/>
    </reaction>
</comment>
<organism evidence="14 15">
    <name type="scientific">Candidatus Korobacter versatilis</name>
    <dbReference type="NCBI Taxonomy" id="658062"/>
    <lineage>
        <taxon>Bacteria</taxon>
        <taxon>Pseudomonadati</taxon>
        <taxon>Acidobacteriota</taxon>
        <taxon>Terriglobia</taxon>
        <taxon>Terriglobales</taxon>
        <taxon>Candidatus Korobacteraceae</taxon>
        <taxon>Candidatus Korobacter</taxon>
    </lineage>
</organism>
<reference evidence="14" key="1">
    <citation type="submission" date="2020-07" db="EMBL/GenBank/DDBJ databases">
        <title>Huge and variable diversity of episymbiotic CPR bacteria and DPANN archaea in groundwater ecosystems.</title>
        <authorList>
            <person name="He C.Y."/>
            <person name="Keren R."/>
            <person name="Whittaker M."/>
            <person name="Farag I.F."/>
            <person name="Doudna J."/>
            <person name="Cate J.H.D."/>
            <person name="Banfield J.F."/>
        </authorList>
    </citation>
    <scope>NUCLEOTIDE SEQUENCE</scope>
    <source>
        <strain evidence="14">NC_groundwater_580_Pr5_B-0.1um_64_19</strain>
    </source>
</reference>
<accession>A0A932A8W5</accession>
<evidence type="ECO:0000256" key="2">
    <source>
        <dbReference type="ARBA" id="ARBA00004870"/>
    </source>
</evidence>
<evidence type="ECO:0000256" key="5">
    <source>
        <dbReference type="ARBA" id="ARBA00022516"/>
    </source>
</evidence>
<dbReference type="GO" id="GO:0009245">
    <property type="term" value="P:lipid A biosynthetic process"/>
    <property type="evidence" value="ECO:0007669"/>
    <property type="project" value="UniProtKB-UniRule"/>
</dbReference>
<evidence type="ECO:0000256" key="13">
    <source>
        <dbReference type="HAMAP-Rule" id="MF_00409"/>
    </source>
</evidence>
<evidence type="ECO:0000256" key="7">
    <source>
        <dbReference type="ARBA" id="ARBA00022679"/>
    </source>
</evidence>
<evidence type="ECO:0000256" key="12">
    <source>
        <dbReference type="ARBA" id="ARBA00029757"/>
    </source>
</evidence>
<evidence type="ECO:0000313" key="15">
    <source>
        <dbReference type="Proteomes" id="UP000779809"/>
    </source>
</evidence>
<proteinExistence type="inferred from homology"/>
<keyword evidence="8 13" id="KW-0547">Nucleotide-binding</keyword>
<comment type="similarity">
    <text evidence="13">Belongs to the LpxK family.</text>
</comment>
<protein>
    <recommendedName>
        <fullName evidence="4 13">Tetraacyldisaccharide 4'-kinase</fullName>
        <ecNumber evidence="3 13">2.7.1.130</ecNumber>
    </recommendedName>
    <alternativeName>
        <fullName evidence="12 13">Lipid A 4'-kinase</fullName>
    </alternativeName>
</protein>
<keyword evidence="6 13" id="KW-0441">Lipid A biosynthesis</keyword>
<feature type="binding site" evidence="13">
    <location>
        <begin position="40"/>
        <end position="47"/>
    </location>
    <ligand>
        <name>ATP</name>
        <dbReference type="ChEBI" id="CHEBI:30616"/>
    </ligand>
</feature>
<keyword evidence="11 13" id="KW-0443">Lipid metabolism</keyword>
<evidence type="ECO:0000313" key="14">
    <source>
        <dbReference type="EMBL" id="MBI2678211.1"/>
    </source>
</evidence>
<dbReference type="GO" id="GO:0009244">
    <property type="term" value="P:lipopolysaccharide core region biosynthetic process"/>
    <property type="evidence" value="ECO:0007669"/>
    <property type="project" value="TreeGrafter"/>
</dbReference>
<dbReference type="SUPFAM" id="SSF52540">
    <property type="entry name" value="P-loop containing nucleoside triphosphate hydrolases"/>
    <property type="match status" value="1"/>
</dbReference>
<evidence type="ECO:0000256" key="1">
    <source>
        <dbReference type="ARBA" id="ARBA00002274"/>
    </source>
</evidence>